<name>A0A6I4VYP7_9BACL</name>
<dbReference type="Proteomes" id="UP000430692">
    <property type="component" value="Unassembled WGS sequence"/>
</dbReference>
<dbReference type="RefSeq" id="WP_160802981.1">
    <property type="nucleotide sequence ID" value="NZ_WUUL01000016.1"/>
</dbReference>
<organism evidence="1 2">
    <name type="scientific">Shimazuella alba</name>
    <dbReference type="NCBI Taxonomy" id="2690964"/>
    <lineage>
        <taxon>Bacteria</taxon>
        <taxon>Bacillati</taxon>
        <taxon>Bacillota</taxon>
        <taxon>Bacilli</taxon>
        <taxon>Bacillales</taxon>
        <taxon>Thermoactinomycetaceae</taxon>
        <taxon>Shimazuella</taxon>
    </lineage>
</organism>
<keyword evidence="2" id="KW-1185">Reference proteome</keyword>
<dbReference type="AlphaFoldDB" id="A0A6I4VYP7"/>
<accession>A0A6I4VYP7</accession>
<reference evidence="1 2" key="1">
    <citation type="submission" date="2019-12" db="EMBL/GenBank/DDBJ databases">
        <title>Whole-genome analyses of novel actinobacteria.</title>
        <authorList>
            <person name="Sahin N."/>
            <person name="Saygin H."/>
        </authorList>
    </citation>
    <scope>NUCLEOTIDE SEQUENCE [LARGE SCALE GENOMIC DNA]</scope>
    <source>
        <strain evidence="1 2">KC615</strain>
    </source>
</reference>
<protein>
    <submittedName>
        <fullName evidence="1">Uncharacterized protein</fullName>
    </submittedName>
</protein>
<comment type="caution">
    <text evidence="1">The sequence shown here is derived from an EMBL/GenBank/DDBJ whole genome shotgun (WGS) entry which is preliminary data.</text>
</comment>
<evidence type="ECO:0000313" key="2">
    <source>
        <dbReference type="Proteomes" id="UP000430692"/>
    </source>
</evidence>
<sequence>MSHNKNSMMSDLIDLISKLSSEQAAEVSTYNRWLKCWELAKDGKLTEAEEVLKKTPLVSDDESSIERFYGIIFGKFYPS</sequence>
<gene>
    <name evidence="1" type="ORF">GSM42_18295</name>
</gene>
<dbReference type="EMBL" id="WUUL01000016">
    <property type="protein sequence ID" value="MXQ55638.1"/>
    <property type="molecule type" value="Genomic_DNA"/>
</dbReference>
<proteinExistence type="predicted"/>
<evidence type="ECO:0000313" key="1">
    <source>
        <dbReference type="EMBL" id="MXQ55638.1"/>
    </source>
</evidence>